<dbReference type="SMART" id="SM00091">
    <property type="entry name" value="PAS"/>
    <property type="match status" value="2"/>
</dbReference>
<feature type="region of interest" description="Disordered" evidence="6">
    <location>
        <begin position="1029"/>
        <end position="1062"/>
    </location>
</feature>
<feature type="region of interest" description="Disordered" evidence="6">
    <location>
        <begin position="207"/>
        <end position="244"/>
    </location>
</feature>
<keyword evidence="9" id="KW-0675">Receptor</keyword>
<dbReference type="GO" id="GO:0003700">
    <property type="term" value="F:DNA-binding transcription factor activity"/>
    <property type="evidence" value="ECO:0007669"/>
    <property type="project" value="InterPro"/>
</dbReference>
<dbReference type="OrthoDB" id="7788762at2759"/>
<keyword evidence="10" id="KW-1185">Reference proteome</keyword>
<keyword evidence="5" id="KW-0539">Nucleus</keyword>
<feature type="compositionally biased region" description="Acidic residues" evidence="6">
    <location>
        <begin position="137"/>
        <end position="155"/>
    </location>
</feature>
<dbReference type="PANTHER" id="PTHR23042">
    <property type="entry name" value="CIRCADIAN PROTEIN CLOCK/ARNT/BMAL/PAS"/>
    <property type="match status" value="1"/>
</dbReference>
<dbReference type="GO" id="GO:0005737">
    <property type="term" value="C:cytoplasm"/>
    <property type="evidence" value="ECO:0007669"/>
    <property type="project" value="InterPro"/>
</dbReference>
<dbReference type="InterPro" id="IPR001067">
    <property type="entry name" value="Nuc_translocat"/>
</dbReference>
<dbReference type="Pfam" id="PF14598">
    <property type="entry name" value="PAS_11"/>
    <property type="match status" value="1"/>
</dbReference>
<dbReference type="InterPro" id="IPR011598">
    <property type="entry name" value="bHLH_dom"/>
</dbReference>
<dbReference type="FunFam" id="3.30.450.20:FF:000117">
    <property type="entry name" value="Uncharacterized protein, isoform A"/>
    <property type="match status" value="1"/>
</dbReference>
<proteinExistence type="predicted"/>
<evidence type="ECO:0000313" key="10">
    <source>
        <dbReference type="Proteomes" id="UP000268350"/>
    </source>
</evidence>
<dbReference type="GO" id="GO:0005667">
    <property type="term" value="C:transcription regulator complex"/>
    <property type="evidence" value="ECO:0007669"/>
    <property type="project" value="InterPro"/>
</dbReference>
<dbReference type="Proteomes" id="UP000268350">
    <property type="component" value="Unassembled WGS sequence"/>
</dbReference>
<organism evidence="9 10">
    <name type="scientific">Drosophila guanche</name>
    <name type="common">Fruit fly</name>
    <dbReference type="NCBI Taxonomy" id="7266"/>
    <lineage>
        <taxon>Eukaryota</taxon>
        <taxon>Metazoa</taxon>
        <taxon>Ecdysozoa</taxon>
        <taxon>Arthropoda</taxon>
        <taxon>Hexapoda</taxon>
        <taxon>Insecta</taxon>
        <taxon>Pterygota</taxon>
        <taxon>Neoptera</taxon>
        <taxon>Endopterygota</taxon>
        <taxon>Diptera</taxon>
        <taxon>Brachycera</taxon>
        <taxon>Muscomorpha</taxon>
        <taxon>Ephydroidea</taxon>
        <taxon>Drosophilidae</taxon>
        <taxon>Drosophila</taxon>
        <taxon>Sophophora</taxon>
    </lineage>
</organism>
<feature type="compositionally biased region" description="Basic residues" evidence="6">
    <location>
        <begin position="329"/>
        <end position="354"/>
    </location>
</feature>
<feature type="compositionally biased region" description="Basic residues" evidence="6">
    <location>
        <begin position="831"/>
        <end position="843"/>
    </location>
</feature>
<dbReference type="Gene3D" id="3.30.450.20">
    <property type="entry name" value="PAS domain"/>
    <property type="match status" value="2"/>
</dbReference>
<dbReference type="STRING" id="7266.A0A3B0J9S9"/>
<evidence type="ECO:0000256" key="2">
    <source>
        <dbReference type="ARBA" id="ARBA00023015"/>
    </source>
</evidence>
<feature type="compositionally biased region" description="Acidic residues" evidence="6">
    <location>
        <begin position="796"/>
        <end position="816"/>
    </location>
</feature>
<dbReference type="SUPFAM" id="SSF55785">
    <property type="entry name" value="PYP-like sensor domain (PAS domain)"/>
    <property type="match status" value="2"/>
</dbReference>
<evidence type="ECO:0000256" key="4">
    <source>
        <dbReference type="ARBA" id="ARBA00023163"/>
    </source>
</evidence>
<feature type="compositionally biased region" description="Gly residues" evidence="6">
    <location>
        <begin position="281"/>
        <end position="296"/>
    </location>
</feature>
<dbReference type="Pfam" id="PF00010">
    <property type="entry name" value="HLH"/>
    <property type="match status" value="1"/>
</dbReference>
<dbReference type="FunFam" id="4.10.280.10:FF:000097">
    <property type="entry name" value="Neuronal PAS domain-containing protein 2"/>
    <property type="match status" value="1"/>
</dbReference>
<dbReference type="OMA" id="CDFCQGP"/>
<dbReference type="PRINTS" id="PR00785">
    <property type="entry name" value="NCTRNSLOCATR"/>
</dbReference>
<feature type="compositionally biased region" description="Polar residues" evidence="6">
    <location>
        <begin position="1031"/>
        <end position="1041"/>
    </location>
</feature>
<protein>
    <submittedName>
        <fullName evidence="9">Blast:Aryl hydrocarbon receptor nuclear translocator homolog</fullName>
    </submittedName>
</protein>
<feature type="domain" description="BHLH" evidence="8">
    <location>
        <begin position="369"/>
        <end position="422"/>
    </location>
</feature>
<evidence type="ECO:0000313" key="9">
    <source>
        <dbReference type="EMBL" id="SPP78695.1"/>
    </source>
</evidence>
<feature type="region of interest" description="Disordered" evidence="6">
    <location>
        <begin position="786"/>
        <end position="848"/>
    </location>
</feature>
<feature type="region of interest" description="Disordered" evidence="6">
    <location>
        <begin position="84"/>
        <end position="117"/>
    </location>
</feature>
<feature type="region of interest" description="Disordered" evidence="6">
    <location>
        <begin position="281"/>
        <end position="355"/>
    </location>
</feature>
<dbReference type="AlphaFoldDB" id="A0A3B0J9S9"/>
<gene>
    <name evidence="9" type="ORF">DGUA_6G011404</name>
</gene>
<dbReference type="GO" id="GO:0005634">
    <property type="term" value="C:nucleus"/>
    <property type="evidence" value="ECO:0007669"/>
    <property type="project" value="InterPro"/>
</dbReference>
<dbReference type="PROSITE" id="PS50888">
    <property type="entry name" value="BHLH"/>
    <property type="match status" value="1"/>
</dbReference>
<evidence type="ECO:0000259" key="7">
    <source>
        <dbReference type="PROSITE" id="PS50112"/>
    </source>
</evidence>
<feature type="region of interest" description="Disordered" evidence="6">
    <location>
        <begin position="1"/>
        <end position="68"/>
    </location>
</feature>
<feature type="compositionally biased region" description="Low complexity" evidence="6">
    <location>
        <begin position="10"/>
        <end position="25"/>
    </location>
</feature>
<feature type="compositionally biased region" description="Basic residues" evidence="6">
    <location>
        <begin position="312"/>
        <end position="321"/>
    </location>
</feature>
<evidence type="ECO:0000256" key="6">
    <source>
        <dbReference type="SAM" id="MobiDB-lite"/>
    </source>
</evidence>
<dbReference type="SUPFAM" id="SSF47459">
    <property type="entry name" value="HLH, helix-loop-helix DNA-binding domain"/>
    <property type="match status" value="1"/>
</dbReference>
<reference evidence="10" key="1">
    <citation type="submission" date="2018-01" db="EMBL/GenBank/DDBJ databases">
        <authorList>
            <person name="Alioto T."/>
            <person name="Alioto T."/>
        </authorList>
    </citation>
    <scope>NUCLEOTIDE SEQUENCE [LARGE SCALE GENOMIC DNA]</scope>
</reference>
<dbReference type="GO" id="GO:0046983">
    <property type="term" value="F:protein dimerization activity"/>
    <property type="evidence" value="ECO:0007669"/>
    <property type="project" value="InterPro"/>
</dbReference>
<keyword evidence="1" id="KW-0677">Repeat</keyword>
<evidence type="ECO:0000256" key="3">
    <source>
        <dbReference type="ARBA" id="ARBA00023125"/>
    </source>
</evidence>
<dbReference type="CDD" id="cd11391">
    <property type="entry name" value="bHLH_PAS"/>
    <property type="match status" value="1"/>
</dbReference>
<keyword evidence="2" id="KW-0805">Transcription regulation</keyword>
<dbReference type="CDD" id="cd00130">
    <property type="entry name" value="PAS"/>
    <property type="match status" value="1"/>
</dbReference>
<name>A0A3B0J9S9_DROGU</name>
<feature type="compositionally biased region" description="Basic and acidic residues" evidence="6">
    <location>
        <begin position="371"/>
        <end position="385"/>
    </location>
</feature>
<dbReference type="InterPro" id="IPR035965">
    <property type="entry name" value="PAS-like_dom_sf"/>
</dbReference>
<feature type="compositionally biased region" description="Basic and acidic residues" evidence="6">
    <location>
        <begin position="1042"/>
        <end position="1062"/>
    </location>
</feature>
<dbReference type="Gene3D" id="4.10.280.10">
    <property type="entry name" value="Helix-loop-helix DNA-binding domain"/>
    <property type="match status" value="1"/>
</dbReference>
<dbReference type="InterPro" id="IPR050933">
    <property type="entry name" value="Circadian_TF"/>
</dbReference>
<keyword evidence="3" id="KW-0238">DNA-binding</keyword>
<keyword evidence="4" id="KW-0804">Transcription</keyword>
<accession>A0A3B0J9S9</accession>
<feature type="region of interest" description="Disordered" evidence="6">
    <location>
        <begin position="368"/>
        <end position="401"/>
    </location>
</feature>
<dbReference type="EMBL" id="OUUW01000003">
    <property type="protein sequence ID" value="SPP78695.1"/>
    <property type="molecule type" value="Genomic_DNA"/>
</dbReference>
<dbReference type="InterPro" id="IPR000014">
    <property type="entry name" value="PAS"/>
</dbReference>
<sequence>MLENMEGTSRSRSSNASQSQSQEQSRSQDVEDLKQDIPYFDEPQAVAVPRTGSASGTASRTDFGAESGAGSVFASDLLSLSKPDCSLAEYDDPNAIDWDPDADVAADAEPEPAAEKQLELQLELELELQAKRANPDAGDDDGSNELDDSYPDENESSVLGSDYGASGSGSAANSYYQSPTPSNCELMLRPPSSSVYHHFNYRSPGSPVPPGMGVPAGAPGGSPAGSSSNGGGRLQHPYAHSPAAPTSPNFYPNMWYPNSLYSSRGAPGAAGGVGRYGGYGPQTGGNGTATGTGPGPGSVPGPGPGSFGAHTTHLHPLHHQYPHMPAPHPHQHPHPHSHSHHHPPHQHPHQHPHTHPHETMMEMFQLSNSGREARNRAEKNRRDKLNGSIQELSTMVPHVAESPRRVDKTAVLRFAAHGLRLKHAFGKTLQHQRPQITDTLMSMLDSFFLTVTCHGHILLISSSIEQHLGHCQTDLYGQSIMQITHPDDQNMLKQQLIPTELENLFDVHATDSDADGEPRLRSKSEEDYIDCKLREDRRSFRVRLARAGPRSEPTAYEVVKIDGCFRRSDDAPRGVRSSTFSSSLQLIRRTRGRDDVIPLHTISGNDIVLTACARIIRPPKIASRLIDANTLEYRTRHLIDGRIIDCDQRIGIVAGYMTDEVRNLSPFTFMHNDDVRWVIVALRQMYDCNSSYGESTYRLFTRNGNIIYLQSKGYLEIDKETNKVHSFVCVNTLLDDEEGKRRVQEMKKKFSVIINTQIPQSTIDVPASEHPALLEKAVLRLIQNLQKSNEDPSQLEGDEDDDDDEEDDEEDDDEDDGGRSVSEFGDSYQQHHQHHQHHSRTHHSSSSFLGHSSALLEARHGQGSSKTPPLALVPPEAASVKSSISKSISVVNVTAAKHLRGVQGSAVKSPNSSQAECSCHGGAQCEVCQVPGAPLKRGSSSGSPEQEDVRAPKRRFVPSTEIEHVLNTSLDHIGRKLSQQLNVARNLRDQGNRYELPHANQRFDEIMQEHQKQSELFVNIKSEYEVRLQHKASSNVSTTKNSDSEPHRQNEDPREDPDSRIV</sequence>
<feature type="compositionally biased region" description="Acidic residues" evidence="6">
    <location>
        <begin position="89"/>
        <end position="112"/>
    </location>
</feature>
<dbReference type="InterPro" id="IPR036638">
    <property type="entry name" value="HLH_DNA-bd_sf"/>
</dbReference>
<feature type="compositionally biased region" description="Low complexity" evidence="6">
    <location>
        <begin position="160"/>
        <end position="178"/>
    </location>
</feature>
<feature type="compositionally biased region" description="Basic and acidic residues" evidence="6">
    <location>
        <begin position="26"/>
        <end position="35"/>
    </location>
</feature>
<dbReference type="GO" id="GO:0045944">
    <property type="term" value="P:positive regulation of transcription by RNA polymerase II"/>
    <property type="evidence" value="ECO:0007669"/>
    <property type="project" value="UniProtKB-ARBA"/>
</dbReference>
<evidence type="ECO:0000256" key="5">
    <source>
        <dbReference type="ARBA" id="ARBA00023242"/>
    </source>
</evidence>
<feature type="compositionally biased region" description="Gly residues" evidence="6">
    <location>
        <begin position="218"/>
        <end position="233"/>
    </location>
</feature>
<dbReference type="GO" id="GO:0003677">
    <property type="term" value="F:DNA binding"/>
    <property type="evidence" value="ECO:0007669"/>
    <property type="project" value="UniProtKB-KW"/>
</dbReference>
<dbReference type="FunFam" id="3.30.450.20:FF:000105">
    <property type="entry name" value="Uncharacterized protein, isoform A"/>
    <property type="match status" value="1"/>
</dbReference>
<feature type="domain" description="PAS" evidence="7">
    <location>
        <begin position="433"/>
        <end position="504"/>
    </location>
</feature>
<evidence type="ECO:0000256" key="1">
    <source>
        <dbReference type="ARBA" id="ARBA00022737"/>
    </source>
</evidence>
<dbReference type="PROSITE" id="PS50112">
    <property type="entry name" value="PAS"/>
    <property type="match status" value="1"/>
</dbReference>
<evidence type="ECO:0000259" key="8">
    <source>
        <dbReference type="PROSITE" id="PS50888"/>
    </source>
</evidence>
<dbReference type="SMART" id="SM00353">
    <property type="entry name" value="HLH"/>
    <property type="match status" value="1"/>
</dbReference>
<feature type="region of interest" description="Disordered" evidence="6">
    <location>
        <begin position="133"/>
        <end position="180"/>
    </location>
</feature>